<sequence>MIDLEQQAYSMSEEAGEDSRGIWEPTLLRSVQSGKLSTYCSNLKSLNYNHNPLTLPQRKAVRRIID</sequence>
<protein>
    <submittedName>
        <fullName evidence="1">Uncharacterized protein</fullName>
    </submittedName>
</protein>
<organism evidence="1">
    <name type="scientific">marine metagenome</name>
    <dbReference type="NCBI Taxonomy" id="408172"/>
    <lineage>
        <taxon>unclassified sequences</taxon>
        <taxon>metagenomes</taxon>
        <taxon>ecological metagenomes</taxon>
    </lineage>
</organism>
<evidence type="ECO:0000313" key="1">
    <source>
        <dbReference type="EMBL" id="SVD05637.1"/>
    </source>
</evidence>
<accession>A0A382S8U8</accession>
<name>A0A382S8U8_9ZZZZ</name>
<dbReference type="EMBL" id="UINC01126877">
    <property type="protein sequence ID" value="SVD05637.1"/>
    <property type="molecule type" value="Genomic_DNA"/>
</dbReference>
<gene>
    <name evidence="1" type="ORF">METZ01_LOCUS358491</name>
</gene>
<reference evidence="1" key="1">
    <citation type="submission" date="2018-05" db="EMBL/GenBank/DDBJ databases">
        <authorList>
            <person name="Lanie J.A."/>
            <person name="Ng W.-L."/>
            <person name="Kazmierczak K.M."/>
            <person name="Andrzejewski T.M."/>
            <person name="Davidsen T.M."/>
            <person name="Wayne K.J."/>
            <person name="Tettelin H."/>
            <person name="Glass J.I."/>
            <person name="Rusch D."/>
            <person name="Podicherti R."/>
            <person name="Tsui H.-C.T."/>
            <person name="Winkler M.E."/>
        </authorList>
    </citation>
    <scope>NUCLEOTIDE SEQUENCE</scope>
</reference>
<dbReference type="AlphaFoldDB" id="A0A382S8U8"/>
<proteinExistence type="predicted"/>